<dbReference type="Proteomes" id="UP000701680">
    <property type="component" value="Unassembled WGS sequence"/>
</dbReference>
<reference evidence="5 6" key="1">
    <citation type="journal article" date="2020" name="Cell Host Microbe">
        <title>Functional and Genomic Variation between Human-Derived Isolates of Lachnospiraceae Reveals Inter- and Intra-Species Diversity.</title>
        <authorList>
            <person name="Sorbara M.T."/>
            <person name="Littmann E.R."/>
            <person name="Fontana E."/>
            <person name="Moody T.U."/>
            <person name="Kohout C.E."/>
            <person name="Gjonbalaj M."/>
            <person name="Eaton V."/>
            <person name="Seok R."/>
            <person name="Leiner I.M."/>
            <person name="Pamer E.G."/>
        </authorList>
    </citation>
    <scope>NUCLEOTIDE SEQUENCE [LARGE SCALE GENOMIC DNA]</scope>
    <source>
        <strain evidence="4 5">MSK.17.11</strain>
        <strain evidence="3 6">MSK.17.38</strain>
    </source>
</reference>
<accession>A0A850HM92</accession>
<sequence length="337" mass="38416">MIFNFDREFQSMMQEHNLTIVILLGHLNPDGDAAGSVMGLAHYIKVNYPQYKVLPYLADTLDKGPKKQVSMDKVFNPFEKPDVEEKYGVIVCDTAVLARMIGRKYYEGAEASIVIDHHASNEGYGDVNYTKTSEACAENVYYILDENKLKNTIDCEISPTAADYIYMGILHDTGCFNRVQVSTMQAAMKLLEMGVDHSYVMQTMYKDTLESLQKRLELLKRAERLLDGAVACVCINHAECETEEISYEDIHPISGFLRDCEDIKLGFTMYEEEENRWRCSFRSDGKWINVNELLQAFGGGGHAAAAGVRKRTNDVEKFKQEILERIIMMRKFSVQDK</sequence>
<evidence type="ECO:0000259" key="2">
    <source>
        <dbReference type="Pfam" id="PF02272"/>
    </source>
</evidence>
<organism evidence="4 5">
    <name type="scientific">Dorea phocaeensis</name>
    <dbReference type="NCBI Taxonomy" id="2040291"/>
    <lineage>
        <taxon>Bacteria</taxon>
        <taxon>Bacillati</taxon>
        <taxon>Bacillota</taxon>
        <taxon>Clostridia</taxon>
        <taxon>Lachnospirales</taxon>
        <taxon>Lachnospiraceae</taxon>
        <taxon>Dorea</taxon>
    </lineage>
</organism>
<protein>
    <submittedName>
        <fullName evidence="4">Exopolyphosphatase</fullName>
    </submittedName>
</protein>
<evidence type="ECO:0000259" key="1">
    <source>
        <dbReference type="Pfam" id="PF01368"/>
    </source>
</evidence>
<dbReference type="InterPro" id="IPR038763">
    <property type="entry name" value="DHH_sf"/>
</dbReference>
<evidence type="ECO:0000313" key="4">
    <source>
        <dbReference type="EMBL" id="NVH59061.1"/>
    </source>
</evidence>
<evidence type="ECO:0000313" key="5">
    <source>
        <dbReference type="Proteomes" id="UP000528555"/>
    </source>
</evidence>
<evidence type="ECO:0000313" key="6">
    <source>
        <dbReference type="Proteomes" id="UP000701680"/>
    </source>
</evidence>
<comment type="caution">
    <text evidence="4">The sequence shown here is derived from an EMBL/GenBank/DDBJ whole genome shotgun (WGS) entry which is preliminary data.</text>
</comment>
<dbReference type="Gene3D" id="3.10.310.30">
    <property type="match status" value="1"/>
</dbReference>
<dbReference type="EMBL" id="JAAITX010000007">
    <property type="protein sequence ID" value="NVH59061.1"/>
    <property type="molecule type" value="Genomic_DNA"/>
</dbReference>
<proteinExistence type="predicted"/>
<dbReference type="InterPro" id="IPR003156">
    <property type="entry name" value="DHHA1_dom"/>
</dbReference>
<dbReference type="PANTHER" id="PTHR47618:SF1">
    <property type="entry name" value="BIFUNCTIONAL OLIGORIBONUCLEASE AND PAP PHOSPHATASE NRNA"/>
    <property type="match status" value="1"/>
</dbReference>
<dbReference type="RefSeq" id="WP_173815000.1">
    <property type="nucleotide sequence ID" value="NZ_JAAITX010000007.1"/>
</dbReference>
<dbReference type="InterPro" id="IPR051319">
    <property type="entry name" value="Oligoribo/pAp-PDE_c-di-AMP_PDE"/>
</dbReference>
<dbReference type="SUPFAM" id="SSF64182">
    <property type="entry name" value="DHH phosphoesterases"/>
    <property type="match status" value="1"/>
</dbReference>
<dbReference type="PANTHER" id="PTHR47618">
    <property type="entry name" value="BIFUNCTIONAL OLIGORIBONUCLEASE AND PAP PHOSPHATASE NRNA"/>
    <property type="match status" value="1"/>
</dbReference>
<reference evidence="4" key="2">
    <citation type="submission" date="2020-02" db="EMBL/GenBank/DDBJ databases">
        <authorList>
            <person name="Littmann E."/>
            <person name="Sorbara M."/>
        </authorList>
    </citation>
    <scope>NUCLEOTIDE SEQUENCE</scope>
    <source>
        <strain evidence="4">MSK.17.11</strain>
        <strain evidence="3">MSK.17.38</strain>
    </source>
</reference>
<feature type="domain" description="DHHA1" evidence="2">
    <location>
        <begin position="245"/>
        <end position="326"/>
    </location>
</feature>
<feature type="domain" description="DDH" evidence="1">
    <location>
        <begin position="21"/>
        <end position="169"/>
    </location>
</feature>
<dbReference type="AlphaFoldDB" id="A0A850HM92"/>
<dbReference type="Proteomes" id="UP000528555">
    <property type="component" value="Unassembled WGS sequence"/>
</dbReference>
<keyword evidence="5" id="KW-1185">Reference proteome</keyword>
<dbReference type="EMBL" id="JAAIUO010000007">
    <property type="protein sequence ID" value="NSK15288.1"/>
    <property type="molecule type" value="Genomic_DNA"/>
</dbReference>
<gene>
    <name evidence="4" type="ORF">G5A66_10515</name>
    <name evidence="3" type="ORF">G5A75_10540</name>
</gene>
<evidence type="ECO:0000313" key="3">
    <source>
        <dbReference type="EMBL" id="NSK15288.1"/>
    </source>
</evidence>
<name>A0A850HM92_9FIRM</name>
<dbReference type="InterPro" id="IPR001667">
    <property type="entry name" value="DDH_dom"/>
</dbReference>
<dbReference type="GO" id="GO:0003676">
    <property type="term" value="F:nucleic acid binding"/>
    <property type="evidence" value="ECO:0007669"/>
    <property type="project" value="InterPro"/>
</dbReference>
<dbReference type="Pfam" id="PF01368">
    <property type="entry name" value="DHH"/>
    <property type="match status" value="1"/>
</dbReference>
<dbReference type="Pfam" id="PF02272">
    <property type="entry name" value="DHHA1"/>
    <property type="match status" value="1"/>
</dbReference>
<dbReference type="Gene3D" id="3.90.1640.10">
    <property type="entry name" value="inorganic pyrophosphatase (n-terminal core)"/>
    <property type="match status" value="1"/>
</dbReference>